<feature type="compositionally biased region" description="Low complexity" evidence="1">
    <location>
        <begin position="342"/>
        <end position="354"/>
    </location>
</feature>
<accession>A0ABR3GXT1</accession>
<feature type="compositionally biased region" description="Polar residues" evidence="1">
    <location>
        <begin position="65"/>
        <end position="75"/>
    </location>
</feature>
<reference evidence="2 3" key="1">
    <citation type="submission" date="2024-02" db="EMBL/GenBank/DDBJ databases">
        <title>Discinaceae phylogenomics.</title>
        <authorList>
            <person name="Dirks A.C."/>
            <person name="James T.Y."/>
        </authorList>
    </citation>
    <scope>NUCLEOTIDE SEQUENCE [LARGE SCALE GENOMIC DNA]</scope>
    <source>
        <strain evidence="2 3">ACD0624</strain>
    </source>
</reference>
<sequence length="451" mass="49614">MSDFEFIGEDDLYGEVGDDTVCSTFSGVNIEQYGQDAAARGNSVKRSAAKNQTPTTPSHRRARSVSPNKQTSPSKFQLPPSTPAESRFFNLLDFSPGPPATPRSIPSVTPREVESLKAAYQSQISQLKAELSGREVEIAGLRSAVRESEGRSATMMHTMKQQEVRLEEERDNWRNVKDELGELFEAEKVEKEMLRAKFEERESELRMLRERLEDAVRELEKARQQVNAAEEEAARAQKEAEKAKEMGPRPSTPSSTTTPTSPGSSANVQAEIEKVARELHSLYKAKHESKVAALKKSYESRWEKKIGQLQAELKIEKDRNEELQSQITEKGAEDLTGEIGFSPARPTSSSSPASEELKEELVRLRQELSIVRSELETERQEKGELVGAVEELLAIQAGPGGGQAQVETEKVKKRVARVSGVGLPSGMTGGGFQGGLKSGIARMGGGTKDKN</sequence>
<feature type="region of interest" description="Disordered" evidence="1">
    <location>
        <begin position="322"/>
        <end position="358"/>
    </location>
</feature>
<feature type="region of interest" description="Disordered" evidence="1">
    <location>
        <begin position="218"/>
        <end position="272"/>
    </location>
</feature>
<comment type="caution">
    <text evidence="2">The sequence shown here is derived from an EMBL/GenBank/DDBJ whole genome shotgun (WGS) entry which is preliminary data.</text>
</comment>
<feature type="region of interest" description="Disordered" evidence="1">
    <location>
        <begin position="420"/>
        <end position="451"/>
    </location>
</feature>
<feature type="compositionally biased region" description="Gly residues" evidence="1">
    <location>
        <begin position="427"/>
        <end position="451"/>
    </location>
</feature>
<proteinExistence type="predicted"/>
<organism evidence="2 3">
    <name type="scientific">Discina gigas</name>
    <dbReference type="NCBI Taxonomy" id="1032678"/>
    <lineage>
        <taxon>Eukaryota</taxon>
        <taxon>Fungi</taxon>
        <taxon>Dikarya</taxon>
        <taxon>Ascomycota</taxon>
        <taxon>Pezizomycotina</taxon>
        <taxon>Pezizomycetes</taxon>
        <taxon>Pezizales</taxon>
        <taxon>Discinaceae</taxon>
        <taxon>Discina</taxon>
    </lineage>
</organism>
<dbReference type="InterPro" id="IPR024312">
    <property type="entry name" value="TACC_fungi"/>
</dbReference>
<protein>
    <submittedName>
        <fullName evidence="2">Uncharacterized protein</fullName>
    </submittedName>
</protein>
<evidence type="ECO:0000256" key="1">
    <source>
        <dbReference type="SAM" id="MobiDB-lite"/>
    </source>
</evidence>
<feature type="compositionally biased region" description="Basic and acidic residues" evidence="1">
    <location>
        <begin position="232"/>
        <end position="247"/>
    </location>
</feature>
<gene>
    <name evidence="2" type="ORF">Q9L58_000063</name>
</gene>
<dbReference type="Proteomes" id="UP001447188">
    <property type="component" value="Unassembled WGS sequence"/>
</dbReference>
<keyword evidence="3" id="KW-1185">Reference proteome</keyword>
<feature type="region of interest" description="Disordered" evidence="1">
    <location>
        <begin position="36"/>
        <end position="87"/>
    </location>
</feature>
<dbReference type="EMBL" id="JBBBZM010000001">
    <property type="protein sequence ID" value="KAL0640757.1"/>
    <property type="molecule type" value="Genomic_DNA"/>
</dbReference>
<name>A0ABR3GXT1_9PEZI</name>
<evidence type="ECO:0000313" key="2">
    <source>
        <dbReference type="EMBL" id="KAL0640757.1"/>
    </source>
</evidence>
<feature type="compositionally biased region" description="Low complexity" evidence="1">
    <location>
        <begin position="248"/>
        <end position="265"/>
    </location>
</feature>
<dbReference type="Pfam" id="PF12709">
    <property type="entry name" value="Fungal_TACC"/>
    <property type="match status" value="1"/>
</dbReference>
<evidence type="ECO:0000313" key="3">
    <source>
        <dbReference type="Proteomes" id="UP001447188"/>
    </source>
</evidence>